<protein>
    <submittedName>
        <fullName evidence="1">Uncharacterized protein</fullName>
    </submittedName>
</protein>
<evidence type="ECO:0000313" key="1">
    <source>
        <dbReference type="EMBL" id="MBW88696.1"/>
    </source>
</evidence>
<reference evidence="1" key="1">
    <citation type="submission" date="2018-02" db="EMBL/GenBank/DDBJ databases">
        <title>Rhizophora mucronata_Transcriptome.</title>
        <authorList>
            <person name="Meera S.P."/>
            <person name="Sreeshan A."/>
            <person name="Augustine A."/>
        </authorList>
    </citation>
    <scope>NUCLEOTIDE SEQUENCE</scope>
    <source>
        <tissue evidence="1">Leaf</tissue>
    </source>
</reference>
<proteinExistence type="predicted"/>
<organism evidence="1">
    <name type="scientific">Rhizophora mucronata</name>
    <name type="common">Asiatic mangrove</name>
    <dbReference type="NCBI Taxonomy" id="61149"/>
    <lineage>
        <taxon>Eukaryota</taxon>
        <taxon>Viridiplantae</taxon>
        <taxon>Streptophyta</taxon>
        <taxon>Embryophyta</taxon>
        <taxon>Tracheophyta</taxon>
        <taxon>Spermatophyta</taxon>
        <taxon>Magnoliopsida</taxon>
        <taxon>eudicotyledons</taxon>
        <taxon>Gunneridae</taxon>
        <taxon>Pentapetalae</taxon>
        <taxon>rosids</taxon>
        <taxon>fabids</taxon>
        <taxon>Malpighiales</taxon>
        <taxon>Rhizophoraceae</taxon>
        <taxon>Rhizophora</taxon>
    </lineage>
</organism>
<dbReference type="AlphaFoldDB" id="A0A2P2J5D9"/>
<name>A0A2P2J5D9_RHIMU</name>
<accession>A0A2P2J5D9</accession>
<dbReference type="EMBL" id="GGEC01008213">
    <property type="protein sequence ID" value="MBW88696.1"/>
    <property type="molecule type" value="Transcribed_RNA"/>
</dbReference>
<sequence length="25" mass="2894">MNPPLFIYLFFNLFVSFTTSEAPTP</sequence>